<dbReference type="Pfam" id="PF04492">
    <property type="entry name" value="Phage_rep_O"/>
    <property type="match status" value="1"/>
</dbReference>
<comment type="caution">
    <text evidence="2">The sequence shown here is derived from an EMBL/GenBank/DDBJ whole genome shotgun (WGS) entry which is preliminary data.</text>
</comment>
<dbReference type="InterPro" id="IPR006497">
    <property type="entry name" value="Phage_lambda_VrpO_N"/>
</dbReference>
<accession>A0ABU5C7T1</accession>
<evidence type="ECO:0000259" key="1">
    <source>
        <dbReference type="Pfam" id="PF04492"/>
    </source>
</evidence>
<dbReference type="InterPro" id="IPR036388">
    <property type="entry name" value="WH-like_DNA-bd_sf"/>
</dbReference>
<protein>
    <submittedName>
        <fullName evidence="2">Replication protein</fullName>
    </submittedName>
</protein>
<evidence type="ECO:0000313" key="2">
    <source>
        <dbReference type="EMBL" id="MDY0395390.1"/>
    </source>
</evidence>
<keyword evidence="3" id="KW-1185">Reference proteome</keyword>
<organism evidence="2 3">
    <name type="scientific">Tigheibacillus halophilus</name>
    <dbReference type="NCBI Taxonomy" id="361280"/>
    <lineage>
        <taxon>Bacteria</taxon>
        <taxon>Bacillati</taxon>
        <taxon>Bacillota</taxon>
        <taxon>Bacilli</taxon>
        <taxon>Bacillales</taxon>
        <taxon>Bacillaceae</taxon>
        <taxon>Tigheibacillus</taxon>
    </lineage>
</organism>
<name>A0ABU5C7T1_9BACI</name>
<reference evidence="2 3" key="1">
    <citation type="submission" date="2023-10" db="EMBL/GenBank/DDBJ databases">
        <title>Virgibacillus halophilus 5B73C genome.</title>
        <authorList>
            <person name="Miliotis G."/>
            <person name="Sengupta P."/>
            <person name="Hameed A."/>
            <person name="Chuvochina M."/>
            <person name="Mcdonagh F."/>
            <person name="Simpson A.C."/>
            <person name="Singh N.K."/>
            <person name="Rekha P.D."/>
            <person name="Raman K."/>
            <person name="Hugenholtz P."/>
            <person name="Venkateswaran K."/>
        </authorList>
    </citation>
    <scope>NUCLEOTIDE SEQUENCE [LARGE SCALE GENOMIC DNA]</scope>
    <source>
        <strain evidence="2 3">5B73C</strain>
    </source>
</reference>
<sequence>MASPQIEQGYIRISNELWDEVLRRDFSKRQQKIILFIWRLSYGTGQKDCKIDQFNMLELAGMYKSDVKKELKYLRECAVLDWDEDTMVFRINKNYKLWQISPNKNWDSDKFKSLIHQNLSRKKS</sequence>
<proteinExistence type="predicted"/>
<dbReference type="Proteomes" id="UP001281447">
    <property type="component" value="Unassembled WGS sequence"/>
</dbReference>
<dbReference type="Gene3D" id="1.10.10.10">
    <property type="entry name" value="Winged helix-like DNA-binding domain superfamily/Winged helix DNA-binding domain"/>
    <property type="match status" value="1"/>
</dbReference>
<gene>
    <name evidence="2" type="ORF">RWE15_14310</name>
</gene>
<dbReference type="EMBL" id="JAWDIP010000003">
    <property type="protein sequence ID" value="MDY0395390.1"/>
    <property type="molecule type" value="Genomic_DNA"/>
</dbReference>
<evidence type="ECO:0000313" key="3">
    <source>
        <dbReference type="Proteomes" id="UP001281447"/>
    </source>
</evidence>
<feature type="domain" description="Bacteriophage lambda Replication protein O N-terminal" evidence="1">
    <location>
        <begin position="5"/>
        <end position="98"/>
    </location>
</feature>